<dbReference type="EMBL" id="LR797284">
    <property type="protein sequence ID" value="CAB4199427.1"/>
    <property type="molecule type" value="Genomic_DNA"/>
</dbReference>
<evidence type="ECO:0008006" key="8">
    <source>
        <dbReference type="Google" id="ProtNLM"/>
    </source>
</evidence>
<name>A0A6J5PIY3_9CAUD</name>
<reference evidence="3" key="1">
    <citation type="submission" date="2020-05" db="EMBL/GenBank/DDBJ databases">
        <authorList>
            <person name="Chiriac C."/>
            <person name="Salcher M."/>
            <person name="Ghai R."/>
            <person name="Kavagutti S V."/>
        </authorList>
    </citation>
    <scope>NUCLEOTIDE SEQUENCE</scope>
</reference>
<evidence type="ECO:0000313" key="6">
    <source>
        <dbReference type="EMBL" id="CAB4213481.1"/>
    </source>
</evidence>
<dbReference type="EMBL" id="LR796950">
    <property type="protein sequence ID" value="CAB4177371.1"/>
    <property type="molecule type" value="Genomic_DNA"/>
</dbReference>
<organism evidence="3">
    <name type="scientific">uncultured Caudovirales phage</name>
    <dbReference type="NCBI Taxonomy" id="2100421"/>
    <lineage>
        <taxon>Viruses</taxon>
        <taxon>Duplodnaviria</taxon>
        <taxon>Heunggongvirae</taxon>
        <taxon>Uroviricota</taxon>
        <taxon>Caudoviricetes</taxon>
        <taxon>Peduoviridae</taxon>
        <taxon>Maltschvirus</taxon>
        <taxon>Maltschvirus maltsch</taxon>
    </lineage>
</organism>
<evidence type="ECO:0000313" key="5">
    <source>
        <dbReference type="EMBL" id="CAB4199427.1"/>
    </source>
</evidence>
<accession>A0A6J5PIY3</accession>
<evidence type="ECO:0000313" key="7">
    <source>
        <dbReference type="EMBL" id="CAB4218064.1"/>
    </source>
</evidence>
<evidence type="ECO:0000256" key="1">
    <source>
        <dbReference type="SAM" id="MobiDB-lite"/>
    </source>
</evidence>
<evidence type="ECO:0000313" key="3">
    <source>
        <dbReference type="EMBL" id="CAB4171423.1"/>
    </source>
</evidence>
<dbReference type="EMBL" id="LR797462">
    <property type="protein sequence ID" value="CAB4218064.1"/>
    <property type="molecule type" value="Genomic_DNA"/>
</dbReference>
<gene>
    <name evidence="4" type="ORF">UFOVP1001_32</name>
    <name evidence="5" type="ORF">UFOVP1338_44</name>
    <name evidence="6" type="ORF">UFOVP1447_39</name>
    <name evidence="7" type="ORF">UFOVP1599_35</name>
    <name evidence="2" type="ORF">UFOVP827_29</name>
    <name evidence="3" type="ORF">UFOVP916_8</name>
</gene>
<evidence type="ECO:0000313" key="2">
    <source>
        <dbReference type="EMBL" id="CAB4165286.1"/>
    </source>
</evidence>
<proteinExistence type="predicted"/>
<protein>
    <recommendedName>
        <fullName evidence="8">Lin1244/Lin1753-like N-terminal domain-containing protein</fullName>
    </recommendedName>
</protein>
<evidence type="ECO:0000313" key="4">
    <source>
        <dbReference type="EMBL" id="CAB4177371.1"/>
    </source>
</evidence>
<feature type="region of interest" description="Disordered" evidence="1">
    <location>
        <begin position="211"/>
        <end position="233"/>
    </location>
</feature>
<dbReference type="EMBL" id="LR797398">
    <property type="protein sequence ID" value="CAB4213481.1"/>
    <property type="molecule type" value="Genomic_DNA"/>
</dbReference>
<sequence>MGIPFYNMATELPYFRFTVQEWQNGNISLERYELQGLFISICGYYWMQDCSITLALLQKKFSNAIPLINELIELGILKHEKKHDKINIDFLMTQFDLLSEKRKLRQVAGSKGGNAKAMLKQKGSYKDNNKYKDKDNKITPPLIFPFDSENFKTSWNTLTKEKNWIKKSNASLQASLKKLSKVSEQDAIEMINNTIAGEWQGIFELEKNKKQNGKSINNGKPISMFSEFGNTKS</sequence>
<dbReference type="EMBL" id="LR796866">
    <property type="protein sequence ID" value="CAB4171423.1"/>
    <property type="molecule type" value="Genomic_DNA"/>
</dbReference>
<dbReference type="EMBL" id="LR796778">
    <property type="protein sequence ID" value="CAB4165286.1"/>
    <property type="molecule type" value="Genomic_DNA"/>
</dbReference>